<dbReference type="Gramene" id="TraesJUL3A03G01463500.1">
    <property type="protein sequence ID" value="TraesJUL3A03G01463500.1"/>
    <property type="gene ID" value="TraesJUL3A03G01463500"/>
</dbReference>
<feature type="domain" description="F-box" evidence="2">
    <location>
        <begin position="18"/>
        <end position="68"/>
    </location>
</feature>
<dbReference type="Gramene" id="TraesNOR3A03G01471780.2">
    <property type="protein sequence ID" value="TraesNOR3A03G01471780.2"/>
    <property type="gene ID" value="TraesNOR3A03G01471780"/>
</dbReference>
<accession>A0A3B6EJP9</accession>
<dbReference type="RefSeq" id="XP_044341674.1">
    <property type="nucleotide sequence ID" value="XM_044485739.1"/>
</dbReference>
<evidence type="ECO:0000313" key="4">
    <source>
        <dbReference type="Proteomes" id="UP000019116"/>
    </source>
</evidence>
<dbReference type="InterPro" id="IPR055411">
    <property type="entry name" value="LRR_FXL15/At3g58940/PEG3-like"/>
</dbReference>
<dbReference type="Proteomes" id="UP000019116">
    <property type="component" value="Chromosome 3A"/>
</dbReference>
<organism evidence="3">
    <name type="scientific">Triticum aestivum</name>
    <name type="common">Wheat</name>
    <dbReference type="NCBI Taxonomy" id="4565"/>
    <lineage>
        <taxon>Eukaryota</taxon>
        <taxon>Viridiplantae</taxon>
        <taxon>Streptophyta</taxon>
        <taxon>Embryophyta</taxon>
        <taxon>Tracheophyta</taxon>
        <taxon>Spermatophyta</taxon>
        <taxon>Magnoliopsida</taxon>
        <taxon>Liliopsida</taxon>
        <taxon>Poales</taxon>
        <taxon>Poaceae</taxon>
        <taxon>BOP clade</taxon>
        <taxon>Pooideae</taxon>
        <taxon>Triticodae</taxon>
        <taxon>Triticeae</taxon>
        <taxon>Triticinae</taxon>
        <taxon>Triticum</taxon>
    </lineage>
</organism>
<evidence type="ECO:0000313" key="3">
    <source>
        <dbReference type="EnsemblPlants" id="TraesCS3A02G326200.1"/>
    </source>
</evidence>
<dbReference type="STRING" id="4565.A0A3B6EJP9"/>
<feature type="compositionally biased region" description="Acidic residues" evidence="1">
    <location>
        <begin position="466"/>
        <end position="477"/>
    </location>
</feature>
<dbReference type="OrthoDB" id="633625at2759"/>
<dbReference type="SMART" id="SM00256">
    <property type="entry name" value="FBOX"/>
    <property type="match status" value="1"/>
</dbReference>
<dbReference type="Gramene" id="TraesNOR3A03G01471780.1">
    <property type="protein sequence ID" value="TraesNOR3A03G01471780.1"/>
    <property type="gene ID" value="TraesNOR3A03G01471780"/>
</dbReference>
<dbReference type="RefSeq" id="XP_044341675.1">
    <property type="nucleotide sequence ID" value="XM_044485740.1"/>
</dbReference>
<feature type="region of interest" description="Disordered" evidence="1">
    <location>
        <begin position="448"/>
        <end position="477"/>
    </location>
</feature>
<evidence type="ECO:0000256" key="1">
    <source>
        <dbReference type="SAM" id="MobiDB-lite"/>
    </source>
</evidence>
<dbReference type="InterPro" id="IPR032675">
    <property type="entry name" value="LRR_dom_sf"/>
</dbReference>
<dbReference type="Gramene" id="TraesARI3A03G01472390.2">
    <property type="protein sequence ID" value="TraesARI3A03G01472390.2"/>
    <property type="gene ID" value="TraesARI3A03G01472390"/>
</dbReference>
<dbReference type="Gramene" id="TraesCS3A03G0783400.1">
    <property type="protein sequence ID" value="TraesCS3A03G0783400.1.CDS"/>
    <property type="gene ID" value="TraesCS3A03G0783400"/>
</dbReference>
<dbReference type="InterPro" id="IPR036047">
    <property type="entry name" value="F-box-like_dom_sf"/>
</dbReference>
<dbReference type="EnsemblPlants" id="TraesCS3A02G326200.1">
    <property type="protein sequence ID" value="TraesCS3A02G326200.1"/>
    <property type="gene ID" value="TraesCS3A02G326200"/>
</dbReference>
<dbReference type="AlphaFoldDB" id="A0A3B6EJP9"/>
<dbReference type="SUPFAM" id="SSF52047">
    <property type="entry name" value="RNI-like"/>
    <property type="match status" value="1"/>
</dbReference>
<dbReference type="Gene3D" id="1.20.1280.50">
    <property type="match status" value="1"/>
</dbReference>
<dbReference type="InterPro" id="IPR001810">
    <property type="entry name" value="F-box_dom"/>
</dbReference>
<gene>
    <name evidence="3" type="primary">LOC123062285</name>
</gene>
<evidence type="ECO:0000259" key="2">
    <source>
        <dbReference type="PROSITE" id="PS50181"/>
    </source>
</evidence>
<dbReference type="PANTHER" id="PTHR34223">
    <property type="entry name" value="OS11G0201299 PROTEIN"/>
    <property type="match status" value="1"/>
</dbReference>
<reference evidence="3" key="1">
    <citation type="submission" date="2018-08" db="EMBL/GenBank/DDBJ databases">
        <authorList>
            <person name="Rossello M."/>
        </authorList>
    </citation>
    <scope>NUCLEOTIDE SEQUENCE [LARGE SCALE GENOMIC DNA]</scope>
    <source>
        <strain evidence="3">cv. Chinese Spring</strain>
    </source>
</reference>
<protein>
    <recommendedName>
        <fullName evidence="2">F-box domain-containing protein</fullName>
    </recommendedName>
</protein>
<dbReference type="Gramene" id="TraesCS3A02G326200.1">
    <property type="protein sequence ID" value="TraesCS3A02G326200.1"/>
    <property type="gene ID" value="TraesCS3A02G326200"/>
</dbReference>
<dbReference type="Pfam" id="PF00646">
    <property type="entry name" value="F-box"/>
    <property type="match status" value="1"/>
</dbReference>
<dbReference type="PROSITE" id="PS50181">
    <property type="entry name" value="FBOX"/>
    <property type="match status" value="1"/>
</dbReference>
<sequence>MESSDDEHAMESDTVTKSDLISELPEDILQKILSCVWIRTVVRMRRVSRKWMELCESLQFIRLDYRDFEHWKVEKFTHFVNNLLLVRRKVDLHTFQLHWNPHGPLNCNDVRMWIGYAVKHNVKVLDVKLCLYDKTVLPPAIFTCRSLQELNLQWGNAPYRDYDHTGLVLPDIINLPSLKKLTLRDVEVDELSLNRFIARSPGLEDLNLIDSAMRLDLIASKALKRLTLDGFLGECDGFTIAAPHLISFECTGCSLEAISWRDQPSLESARIDTCGYTFDCESKFTGVLKYAKKLALFGSDIKVMLEKELPTCSAFENLTTLEIGEWYLTEDLFVVLRFLQLSPRLEELTLMNRPLDEGAEIDCMPIDGMTFRCPLLESVVIQCSEGDGRIDKLLSVLVVNGISPDNINIAFYDEIEKRDRAERIRADEERSKELRIFEKRVRRNPEWREYDPYAMSESDSKQSDDGFSDASDDPDDY</sequence>
<dbReference type="OMA" id="CRDFKHW"/>
<dbReference type="Gramene" id="TraesJAG3A03G01459730.2">
    <property type="protein sequence ID" value="TraesJAG3A03G01459730.2"/>
    <property type="gene ID" value="TraesJAG3A03G01459730"/>
</dbReference>
<dbReference type="GeneID" id="123062285"/>
<dbReference type="PANTHER" id="PTHR34223:SF44">
    <property type="entry name" value="OS01G0789000 PROTEIN"/>
    <property type="match status" value="1"/>
</dbReference>
<dbReference type="Gramene" id="TraesPARA_EIv1.0_0846240.1">
    <property type="protein sequence ID" value="TraesPARA_EIv1.0_0846240.1.CDS"/>
    <property type="gene ID" value="TraesPARA_EIv1.0_0846240"/>
</dbReference>
<proteinExistence type="predicted"/>
<dbReference type="InterPro" id="IPR053197">
    <property type="entry name" value="F-box_SCFL_complex_component"/>
</dbReference>
<dbReference type="Gene3D" id="3.80.10.10">
    <property type="entry name" value="Ribonuclease Inhibitor"/>
    <property type="match status" value="1"/>
</dbReference>
<dbReference type="Gramene" id="TraesJAG3A03G01459730.1">
    <property type="protein sequence ID" value="TraesJAG3A03G01459730.1"/>
    <property type="gene ID" value="TraesJAG3A03G01459730"/>
</dbReference>
<keyword evidence="4" id="KW-1185">Reference proteome</keyword>
<dbReference type="Gramene" id="TraesARI3A03G01472390.1">
    <property type="protein sequence ID" value="TraesARI3A03G01472390.1"/>
    <property type="gene ID" value="TraesARI3A03G01472390"/>
</dbReference>
<name>A0A3B6EJP9_WHEAT</name>
<reference evidence="3" key="2">
    <citation type="submission" date="2018-10" db="UniProtKB">
        <authorList>
            <consortium name="EnsemblPlants"/>
        </authorList>
    </citation>
    <scope>IDENTIFICATION</scope>
</reference>
<dbReference type="SUPFAM" id="SSF81383">
    <property type="entry name" value="F-box domain"/>
    <property type="match status" value="1"/>
</dbReference>
<dbReference type="Pfam" id="PF24758">
    <property type="entry name" value="LRR_At5g56370"/>
    <property type="match status" value="1"/>
</dbReference>
<dbReference type="Gramene" id="TraesPARA_EIv1.0_0846240.2">
    <property type="protein sequence ID" value="TraesPARA_EIv1.0_0846240.2.CDS"/>
    <property type="gene ID" value="TraesPARA_EIv1.0_0846240"/>
</dbReference>